<dbReference type="Proteomes" id="UP000198304">
    <property type="component" value="Unassembled WGS sequence"/>
</dbReference>
<protein>
    <submittedName>
        <fullName evidence="1">Uncharacterized protein</fullName>
    </submittedName>
</protein>
<organism evidence="1 2">
    <name type="scientific">Anaerovirgula multivorans</name>
    <dbReference type="NCBI Taxonomy" id="312168"/>
    <lineage>
        <taxon>Bacteria</taxon>
        <taxon>Bacillati</taxon>
        <taxon>Bacillota</taxon>
        <taxon>Clostridia</taxon>
        <taxon>Peptostreptococcales</taxon>
        <taxon>Natronincolaceae</taxon>
        <taxon>Anaerovirgula</taxon>
    </lineage>
</organism>
<proteinExistence type="predicted"/>
<keyword evidence="2" id="KW-1185">Reference proteome</keyword>
<gene>
    <name evidence="1" type="ORF">SAMN05446037_100631</name>
</gene>
<evidence type="ECO:0000313" key="1">
    <source>
        <dbReference type="EMBL" id="SNS20892.1"/>
    </source>
</evidence>
<dbReference type="AlphaFoldDB" id="A0A239CLX8"/>
<reference evidence="1 2" key="1">
    <citation type="submission" date="2017-06" db="EMBL/GenBank/DDBJ databases">
        <authorList>
            <person name="Kim H.J."/>
            <person name="Triplett B.A."/>
        </authorList>
    </citation>
    <scope>NUCLEOTIDE SEQUENCE [LARGE SCALE GENOMIC DNA]</scope>
    <source>
        <strain evidence="1 2">SCA</strain>
    </source>
</reference>
<dbReference type="EMBL" id="FZOJ01000006">
    <property type="protein sequence ID" value="SNS20892.1"/>
    <property type="molecule type" value="Genomic_DNA"/>
</dbReference>
<accession>A0A239CLX8</accession>
<name>A0A239CLX8_9FIRM</name>
<sequence>MWDGKNGDYAKEGHIVPKCIDCEYYEKIDKISGNCHLTRSMTDSNYTCDSGIYKNKKYGTKWEEENTPDMYGVPNH</sequence>
<evidence type="ECO:0000313" key="2">
    <source>
        <dbReference type="Proteomes" id="UP000198304"/>
    </source>
</evidence>